<keyword evidence="1" id="KW-0472">Membrane</keyword>
<organism evidence="2 3">
    <name type="scientific">Terriglobus roseus</name>
    <dbReference type="NCBI Taxonomy" id="392734"/>
    <lineage>
        <taxon>Bacteria</taxon>
        <taxon>Pseudomonadati</taxon>
        <taxon>Acidobacteriota</taxon>
        <taxon>Terriglobia</taxon>
        <taxon>Terriglobales</taxon>
        <taxon>Acidobacteriaceae</taxon>
        <taxon>Terriglobus</taxon>
    </lineage>
</organism>
<protein>
    <submittedName>
        <fullName evidence="2">Uncharacterized protein</fullName>
    </submittedName>
</protein>
<dbReference type="AlphaFoldDB" id="A0A1H4M800"/>
<sequence length="72" mass="7867">MSTERRHTMRGTIAKAMIALAVLAPALLLLSVFIARNFGRNVVWSRSFVQTMFIVSAGLLGAGLLLHRGEDL</sequence>
<gene>
    <name evidence="2" type="ORF">SAMN05443244_1850</name>
</gene>
<proteinExistence type="predicted"/>
<evidence type="ECO:0000313" key="3">
    <source>
        <dbReference type="Proteomes" id="UP000182409"/>
    </source>
</evidence>
<keyword evidence="1" id="KW-1133">Transmembrane helix</keyword>
<name>A0A1H4M800_9BACT</name>
<dbReference type="Proteomes" id="UP000182409">
    <property type="component" value="Unassembled WGS sequence"/>
</dbReference>
<dbReference type="RefSeq" id="WP_074653525.1">
    <property type="nucleotide sequence ID" value="NZ_FNSD01000001.1"/>
</dbReference>
<evidence type="ECO:0000256" key="1">
    <source>
        <dbReference type="SAM" id="Phobius"/>
    </source>
</evidence>
<feature type="transmembrane region" description="Helical" evidence="1">
    <location>
        <begin position="12"/>
        <end position="35"/>
    </location>
</feature>
<keyword evidence="1" id="KW-0812">Transmembrane</keyword>
<feature type="transmembrane region" description="Helical" evidence="1">
    <location>
        <begin position="47"/>
        <end position="66"/>
    </location>
</feature>
<dbReference type="EMBL" id="FNSD01000001">
    <property type="protein sequence ID" value="SEB79149.1"/>
    <property type="molecule type" value="Genomic_DNA"/>
</dbReference>
<reference evidence="2 3" key="1">
    <citation type="submission" date="2016-10" db="EMBL/GenBank/DDBJ databases">
        <authorList>
            <person name="de Groot N.N."/>
        </authorList>
    </citation>
    <scope>NUCLEOTIDE SEQUENCE [LARGE SCALE GENOMIC DNA]</scope>
    <source>
        <strain evidence="2 3">AB35.6</strain>
    </source>
</reference>
<accession>A0A1H4M800</accession>
<evidence type="ECO:0000313" key="2">
    <source>
        <dbReference type="EMBL" id="SEB79149.1"/>
    </source>
</evidence>